<proteinExistence type="inferred from homology"/>
<evidence type="ECO:0000256" key="2">
    <source>
        <dbReference type="ARBA" id="ARBA00022692"/>
    </source>
</evidence>
<evidence type="ECO:0000256" key="4">
    <source>
        <dbReference type="ARBA" id="ARBA00023136"/>
    </source>
</evidence>
<keyword evidence="5" id="KW-1003">Cell membrane</keyword>
<feature type="transmembrane region" description="Helical" evidence="5">
    <location>
        <begin position="12"/>
        <end position="43"/>
    </location>
</feature>
<evidence type="ECO:0000256" key="5">
    <source>
        <dbReference type="RuleBase" id="RU363041"/>
    </source>
</evidence>
<sequence>MQDLIAHAPVLFPLLLALGASAGFLAGLLGIGGGIVLVPGLYFLFKTLGYAEASLMHLAVGTSLAIIIPTGISSARAHYRKGAVRMDIVKMVGPGILLGVAAGTVIADHLSGAALTIVFAGALLLFAAMMQIPPKVRDEGHAMTPVKGSAGGFVIGGLSSLMGIGGATLNVPFMTLNGVPIHQAVGSSSALGPVIALPGTIGFILIGLGVPGLPPFSLGYINLLAVCVIAPLSVVAAPYGAALAHSVSVKTLRRVFSAFIIIVAVKMIWEASHG</sequence>
<feature type="transmembrane region" description="Helical" evidence="5">
    <location>
        <begin position="55"/>
        <end position="76"/>
    </location>
</feature>
<feature type="transmembrane region" description="Helical" evidence="5">
    <location>
        <begin position="153"/>
        <end position="174"/>
    </location>
</feature>
<keyword evidence="3 5" id="KW-1133">Transmembrane helix</keyword>
<protein>
    <recommendedName>
        <fullName evidence="5">Probable membrane transporter protein</fullName>
    </recommendedName>
</protein>
<feature type="transmembrane region" description="Helical" evidence="5">
    <location>
        <begin position="251"/>
        <end position="269"/>
    </location>
</feature>
<feature type="transmembrane region" description="Helical" evidence="5">
    <location>
        <begin position="113"/>
        <end position="132"/>
    </location>
</feature>
<dbReference type="Pfam" id="PF01925">
    <property type="entry name" value="TauE"/>
    <property type="match status" value="1"/>
</dbReference>
<keyword evidence="2 5" id="KW-0812">Transmembrane</keyword>
<gene>
    <name evidence="6" type="ORF">DI626_11135</name>
</gene>
<dbReference type="PANTHER" id="PTHR43483:SF3">
    <property type="entry name" value="MEMBRANE TRANSPORTER PROTEIN HI_0806-RELATED"/>
    <property type="match status" value="1"/>
</dbReference>
<feature type="transmembrane region" description="Helical" evidence="5">
    <location>
        <begin position="88"/>
        <end position="107"/>
    </location>
</feature>
<dbReference type="InterPro" id="IPR002781">
    <property type="entry name" value="TM_pro_TauE-like"/>
</dbReference>
<feature type="transmembrane region" description="Helical" evidence="5">
    <location>
        <begin position="194"/>
        <end position="213"/>
    </location>
</feature>
<accession>A0A2W4ZET0</accession>
<comment type="subcellular location">
    <subcellularLocation>
        <location evidence="5">Cell membrane</location>
        <topology evidence="5">Multi-pass membrane protein</topology>
    </subcellularLocation>
    <subcellularLocation>
        <location evidence="1">Membrane</location>
        <topology evidence="1">Multi-pass membrane protein</topology>
    </subcellularLocation>
</comment>
<evidence type="ECO:0000256" key="1">
    <source>
        <dbReference type="ARBA" id="ARBA00004141"/>
    </source>
</evidence>
<organism evidence="6 7">
    <name type="scientific">Micavibrio aeruginosavorus</name>
    <dbReference type="NCBI Taxonomy" id="349221"/>
    <lineage>
        <taxon>Bacteria</taxon>
        <taxon>Pseudomonadati</taxon>
        <taxon>Bdellovibrionota</taxon>
        <taxon>Bdellovibrionia</taxon>
        <taxon>Bdellovibrionales</taxon>
        <taxon>Pseudobdellovibrionaceae</taxon>
        <taxon>Micavibrio</taxon>
    </lineage>
</organism>
<comment type="similarity">
    <text evidence="5">Belongs to the 4-toluene sulfonate uptake permease (TSUP) (TC 2.A.102) family.</text>
</comment>
<dbReference type="PANTHER" id="PTHR43483">
    <property type="entry name" value="MEMBRANE TRANSPORTER PROTEIN HI_0806-RELATED"/>
    <property type="match status" value="1"/>
</dbReference>
<dbReference type="Proteomes" id="UP000249557">
    <property type="component" value="Unassembled WGS sequence"/>
</dbReference>
<reference evidence="6 7" key="1">
    <citation type="submission" date="2017-08" db="EMBL/GenBank/DDBJ databases">
        <title>Infants hospitalized years apart are colonized by the same room-sourced microbial strains.</title>
        <authorList>
            <person name="Brooks B."/>
            <person name="Olm M.R."/>
            <person name="Firek B.A."/>
            <person name="Baker R."/>
            <person name="Thomas B.C."/>
            <person name="Morowitz M.J."/>
            <person name="Banfield J.F."/>
        </authorList>
    </citation>
    <scope>NUCLEOTIDE SEQUENCE [LARGE SCALE GENOMIC DNA]</scope>
    <source>
        <strain evidence="6">S2_018_000_R2_104</strain>
    </source>
</reference>
<dbReference type="GO" id="GO:0005886">
    <property type="term" value="C:plasma membrane"/>
    <property type="evidence" value="ECO:0007669"/>
    <property type="project" value="UniProtKB-SubCell"/>
</dbReference>
<dbReference type="EMBL" id="QFNK01000321">
    <property type="protein sequence ID" value="PZO80893.1"/>
    <property type="molecule type" value="Genomic_DNA"/>
</dbReference>
<feature type="transmembrane region" description="Helical" evidence="5">
    <location>
        <begin position="220"/>
        <end position="239"/>
    </location>
</feature>
<evidence type="ECO:0000313" key="6">
    <source>
        <dbReference type="EMBL" id="PZO80893.1"/>
    </source>
</evidence>
<evidence type="ECO:0000256" key="3">
    <source>
        <dbReference type="ARBA" id="ARBA00022989"/>
    </source>
</evidence>
<keyword evidence="4 5" id="KW-0472">Membrane</keyword>
<comment type="caution">
    <text evidence="6">The sequence shown here is derived from an EMBL/GenBank/DDBJ whole genome shotgun (WGS) entry which is preliminary data.</text>
</comment>
<evidence type="ECO:0000313" key="7">
    <source>
        <dbReference type="Proteomes" id="UP000249557"/>
    </source>
</evidence>
<dbReference type="AlphaFoldDB" id="A0A2W4ZET0"/>
<name>A0A2W4ZET0_9BACT</name>